<feature type="compositionally biased region" description="Basic and acidic residues" evidence="1">
    <location>
        <begin position="362"/>
        <end position="375"/>
    </location>
</feature>
<accession>F0YKW5</accession>
<name>F0YKW5_AURAN</name>
<evidence type="ECO:0000256" key="1">
    <source>
        <dbReference type="SAM" id="MobiDB-lite"/>
    </source>
</evidence>
<proteinExistence type="predicted"/>
<evidence type="ECO:0000256" key="2">
    <source>
        <dbReference type="SAM" id="SignalP"/>
    </source>
</evidence>
<reference evidence="3 4" key="1">
    <citation type="journal article" date="2011" name="Proc. Natl. Acad. Sci. U.S.A.">
        <title>Niche of harmful alga Aureococcus anophagefferens revealed through ecogenomics.</title>
        <authorList>
            <person name="Gobler C.J."/>
            <person name="Berry D.L."/>
            <person name="Dyhrman S.T."/>
            <person name="Wilhelm S.W."/>
            <person name="Salamov A."/>
            <person name="Lobanov A.V."/>
            <person name="Zhang Y."/>
            <person name="Collier J.L."/>
            <person name="Wurch L.L."/>
            <person name="Kustka A.B."/>
            <person name="Dill B.D."/>
            <person name="Shah M."/>
            <person name="VerBerkmoes N.C."/>
            <person name="Kuo A."/>
            <person name="Terry A."/>
            <person name="Pangilinan J."/>
            <person name="Lindquist E.A."/>
            <person name="Lucas S."/>
            <person name="Paulsen I.T."/>
            <person name="Hattenrath-Lehmann T.K."/>
            <person name="Talmage S.C."/>
            <person name="Walker E.A."/>
            <person name="Koch F."/>
            <person name="Burson A.M."/>
            <person name="Marcoval M.A."/>
            <person name="Tang Y.Z."/>
            <person name="Lecleir G.R."/>
            <person name="Coyne K.J."/>
            <person name="Berg G.M."/>
            <person name="Bertrand E.M."/>
            <person name="Saito M.A."/>
            <person name="Gladyshev V.N."/>
            <person name="Grigoriev I.V."/>
        </authorList>
    </citation>
    <scope>NUCLEOTIDE SEQUENCE [LARGE SCALE GENOMIC DNA]</scope>
    <source>
        <strain evidence="4">CCMP 1984</strain>
    </source>
</reference>
<feature type="compositionally biased region" description="Low complexity" evidence="1">
    <location>
        <begin position="205"/>
        <end position="221"/>
    </location>
</feature>
<organism evidence="4">
    <name type="scientific">Aureococcus anophagefferens</name>
    <name type="common">Harmful bloom alga</name>
    <dbReference type="NCBI Taxonomy" id="44056"/>
    <lineage>
        <taxon>Eukaryota</taxon>
        <taxon>Sar</taxon>
        <taxon>Stramenopiles</taxon>
        <taxon>Ochrophyta</taxon>
        <taxon>Pelagophyceae</taxon>
        <taxon>Pelagomonadales</taxon>
        <taxon>Pelagomonadaceae</taxon>
        <taxon>Aureococcus</taxon>
    </lineage>
</organism>
<dbReference type="GeneID" id="20226210"/>
<feature type="region of interest" description="Disordered" evidence="1">
    <location>
        <begin position="358"/>
        <end position="384"/>
    </location>
</feature>
<keyword evidence="2" id="KW-0732">Signal</keyword>
<evidence type="ECO:0000313" key="4">
    <source>
        <dbReference type="Proteomes" id="UP000002729"/>
    </source>
</evidence>
<feature type="signal peptide" evidence="2">
    <location>
        <begin position="1"/>
        <end position="20"/>
    </location>
</feature>
<evidence type="ECO:0000313" key="3">
    <source>
        <dbReference type="EMBL" id="EGB04197.1"/>
    </source>
</evidence>
<feature type="chain" id="PRO_5003261731" evidence="2">
    <location>
        <begin position="21"/>
        <end position="442"/>
    </location>
</feature>
<dbReference type="EMBL" id="GL833154">
    <property type="protein sequence ID" value="EGB04197.1"/>
    <property type="molecule type" value="Genomic_DNA"/>
</dbReference>
<dbReference type="KEGG" id="aaf:AURANDRAFT_67362"/>
<dbReference type="Proteomes" id="UP000002729">
    <property type="component" value="Unassembled WGS sequence"/>
</dbReference>
<sequence length="442" mass="50143">MGRHSRGLSCLLLVGVGVECLDVPLEVVRGDDVLHGLGEHVRVVLWKSFFHELLDRSRGGEDVDNEFLEKVALASLRHQSLSDVVLCRFDQSSARLCVHLRFLHTFVVLRLPVALRPAAFWLFVFKARWAYPLALEEVLGRAPETDDDARDAVGHGSTFADNADEETLDVPRAFKGWERWRRHQDALDDQSSDSDDDDEFFVPAAGAAANGAAPSSSSSSSSDERDEDHQKEVKAAYNAAVQRHEQEQEEWRKQIGQFLLYHAEARDEQGSRSLTIQGCRPSEWECLKEECDQCSTFDRVDLDDPVVWNHIMEQYVEVQSSLLFHDDDEGPAETPMEGHRQRKNGSVRVFVSKSIDDSLEGTPRRASERDADQAHWSRTRPPRICGRATFAHDDQLREAIFRQNRDEETAGRAEHGPFLRASDSVRRREHSSAARRGAHLER</sequence>
<dbReference type="RefSeq" id="XP_009041050.1">
    <property type="nucleotide sequence ID" value="XM_009042802.1"/>
</dbReference>
<gene>
    <name evidence="3" type="ORF">AURANDRAFT_67362</name>
</gene>
<keyword evidence="4" id="KW-1185">Reference proteome</keyword>
<dbReference type="AlphaFoldDB" id="F0YKW5"/>
<dbReference type="InParanoid" id="F0YKW5"/>
<feature type="region of interest" description="Disordered" evidence="1">
    <location>
        <begin position="396"/>
        <end position="442"/>
    </location>
</feature>
<protein>
    <submittedName>
        <fullName evidence="3">Uncharacterized protein</fullName>
    </submittedName>
</protein>
<feature type="region of interest" description="Disordered" evidence="1">
    <location>
        <begin position="205"/>
        <end position="232"/>
    </location>
</feature>